<evidence type="ECO:0000256" key="5">
    <source>
        <dbReference type="ARBA" id="ARBA00023002"/>
    </source>
</evidence>
<dbReference type="EMBL" id="BLBS01000057">
    <property type="protein sequence ID" value="GET93109.1"/>
    <property type="molecule type" value="Genomic_DNA"/>
</dbReference>
<feature type="region of interest" description="Disordered" evidence="6">
    <location>
        <begin position="501"/>
        <end position="534"/>
    </location>
</feature>
<evidence type="ECO:0000256" key="4">
    <source>
        <dbReference type="ARBA" id="ARBA00022694"/>
    </source>
</evidence>
<feature type="chain" id="PRO_5024946329" evidence="7">
    <location>
        <begin position="21"/>
        <end position="534"/>
    </location>
</feature>
<comment type="cofactor">
    <cofactor evidence="1">
        <name>FMN</name>
        <dbReference type="ChEBI" id="CHEBI:58210"/>
    </cofactor>
</comment>
<dbReference type="InterPro" id="IPR052582">
    <property type="entry name" value="tRNA-DUS-like"/>
</dbReference>
<organism evidence="9 10">
    <name type="scientific">Leishmania tarentolae</name>
    <name type="common">Sauroleishmania tarentolae</name>
    <dbReference type="NCBI Taxonomy" id="5689"/>
    <lineage>
        <taxon>Eukaryota</taxon>
        <taxon>Discoba</taxon>
        <taxon>Euglenozoa</taxon>
        <taxon>Kinetoplastea</taxon>
        <taxon>Metakinetoplastina</taxon>
        <taxon>Trypanosomatida</taxon>
        <taxon>Trypanosomatidae</taxon>
        <taxon>Leishmaniinae</taxon>
        <taxon>Leishmania</taxon>
        <taxon>lizard Leishmania</taxon>
    </lineage>
</organism>
<sequence>MHRCFFVRTANLLWPTCCLCRFPHRYTAPLLLFLITNARAHPPTHTPTHIQTQKQNVFHMCAHPDAQRFERGLGRLVCTTQSHRRSVSLRLTSAMKVEESMFYQRAILAPMVRVCSPGFRALCGAHGADVVFTEEVVAAKLATCQREVVHYPTVDTPMAEYVSYDPFKNVYKRTVVLSTPVLGDTTYVRHKEECLATPRIVLQLGVADPARGAAAALVCSNDIDGIDINMGCPKKFSVHNGFGAALMTRPELGGAIVRAVHDAVNSDFQVEARDGKRIAVSLKTRLKDTAEATVEMLRAMLTAAQHTPVNPVLHAITIHARTPDQRSEEDPLYDRAAEVVRTCRADAIFEGICWVLNGSVLSRQDGEAKCVLYGFDAAMIARAALEDARCFHRKCSEPSASSAAHDGEGQFTEVSEEYAMAIMKELFFYSMRYRTLFNNFKYHLTRVFPVVKALKPLMEKVQLELRSYADCYEFFRLTVEEKALADSCAHTMELLVEKPASSLKRSAATPAVHEEDDQQAHKLTRVETTAKAST</sequence>
<dbReference type="GO" id="GO:0050660">
    <property type="term" value="F:flavin adenine dinucleotide binding"/>
    <property type="evidence" value="ECO:0007669"/>
    <property type="project" value="InterPro"/>
</dbReference>
<evidence type="ECO:0000256" key="6">
    <source>
        <dbReference type="SAM" id="MobiDB-lite"/>
    </source>
</evidence>
<evidence type="ECO:0000256" key="2">
    <source>
        <dbReference type="ARBA" id="ARBA00022630"/>
    </source>
</evidence>
<evidence type="ECO:0000313" key="9">
    <source>
        <dbReference type="EMBL" id="GET93109.1"/>
    </source>
</evidence>
<dbReference type="InterPro" id="IPR035587">
    <property type="entry name" value="DUS-like_FMN-bd"/>
</dbReference>
<dbReference type="Gene3D" id="3.20.20.70">
    <property type="entry name" value="Aldolase class I"/>
    <property type="match status" value="1"/>
</dbReference>
<dbReference type="GO" id="GO:0017150">
    <property type="term" value="F:tRNA dihydrouridine synthase activity"/>
    <property type="evidence" value="ECO:0007669"/>
    <property type="project" value="InterPro"/>
</dbReference>
<dbReference type="PROSITE" id="PS01136">
    <property type="entry name" value="UPF0034"/>
    <property type="match status" value="1"/>
</dbReference>
<evidence type="ECO:0000259" key="8">
    <source>
        <dbReference type="Pfam" id="PF01207"/>
    </source>
</evidence>
<dbReference type="InterPro" id="IPR013785">
    <property type="entry name" value="Aldolase_TIM"/>
</dbReference>
<protein>
    <submittedName>
        <fullName evidence="9">Dihydrouridine synthase domain protein-like protein</fullName>
    </submittedName>
</protein>
<name>A0A640L005_LEITA</name>
<keyword evidence="3" id="KW-0288">FMN</keyword>
<keyword evidence="5" id="KW-0560">Oxidoreductase</keyword>
<gene>
    <name evidence="9" type="ORF">LtaPh_3604600</name>
</gene>
<evidence type="ECO:0000256" key="1">
    <source>
        <dbReference type="ARBA" id="ARBA00001917"/>
    </source>
</evidence>
<dbReference type="SUPFAM" id="SSF51395">
    <property type="entry name" value="FMN-linked oxidoreductases"/>
    <property type="match status" value="1"/>
</dbReference>
<dbReference type="PANTHER" id="PTHR45936:SF1">
    <property type="entry name" value="TRNA-DIHYDROURIDINE(20) SYNTHASE [NAD(P)+]-LIKE"/>
    <property type="match status" value="1"/>
</dbReference>
<dbReference type="VEuPathDB" id="TriTrypDB:LtaPh_3604600"/>
<dbReference type="Pfam" id="PF01207">
    <property type="entry name" value="Dus"/>
    <property type="match status" value="1"/>
</dbReference>
<feature type="domain" description="DUS-like FMN-binding" evidence="8">
    <location>
        <begin position="107"/>
        <end position="405"/>
    </location>
</feature>
<keyword evidence="4" id="KW-0819">tRNA processing</keyword>
<evidence type="ECO:0000313" key="10">
    <source>
        <dbReference type="Proteomes" id="UP000419144"/>
    </source>
</evidence>
<dbReference type="OrthoDB" id="10262250at2759"/>
<keyword evidence="7" id="KW-0732">Signal</keyword>
<feature type="signal peptide" evidence="7">
    <location>
        <begin position="1"/>
        <end position="20"/>
    </location>
</feature>
<evidence type="ECO:0000256" key="7">
    <source>
        <dbReference type="SAM" id="SignalP"/>
    </source>
</evidence>
<dbReference type="CDD" id="cd02801">
    <property type="entry name" value="DUS_like_FMN"/>
    <property type="match status" value="1"/>
</dbReference>
<dbReference type="InterPro" id="IPR018517">
    <property type="entry name" value="tRNA_hU_synthase_CS"/>
</dbReference>
<evidence type="ECO:0000256" key="3">
    <source>
        <dbReference type="ARBA" id="ARBA00022643"/>
    </source>
</evidence>
<dbReference type="AlphaFoldDB" id="A0A640L005"/>
<keyword evidence="10" id="KW-1185">Reference proteome</keyword>
<dbReference type="Proteomes" id="UP000419144">
    <property type="component" value="Unassembled WGS sequence"/>
</dbReference>
<keyword evidence="2" id="KW-0285">Flavoprotein</keyword>
<reference evidence="9" key="1">
    <citation type="submission" date="2019-11" db="EMBL/GenBank/DDBJ databases">
        <title>Leishmania tarentolae CDS.</title>
        <authorList>
            <person name="Goto Y."/>
            <person name="Yamagishi J."/>
        </authorList>
    </citation>
    <scope>NUCLEOTIDE SEQUENCE [LARGE SCALE GENOMIC DNA]</scope>
    <source>
        <strain evidence="9">Parrot Tar II</strain>
    </source>
</reference>
<dbReference type="GO" id="GO:0005737">
    <property type="term" value="C:cytoplasm"/>
    <property type="evidence" value="ECO:0007669"/>
    <property type="project" value="UniProtKB-ARBA"/>
</dbReference>
<dbReference type="PANTHER" id="PTHR45936">
    <property type="entry name" value="TRNA-DIHYDROURIDINE(20) SYNTHASE [NAD(P)+]-LIKE"/>
    <property type="match status" value="1"/>
</dbReference>
<proteinExistence type="predicted"/>
<accession>A0A640L005</accession>
<comment type="caution">
    <text evidence="9">The sequence shown here is derived from an EMBL/GenBank/DDBJ whole genome shotgun (WGS) entry which is preliminary data.</text>
</comment>